<dbReference type="InterPro" id="IPR006522">
    <property type="entry name" value="Phage_virion_morphogenesis"/>
</dbReference>
<proteinExistence type="predicted"/>
<evidence type="ECO:0000313" key="1">
    <source>
        <dbReference type="EMBL" id="STJ56403.1"/>
    </source>
</evidence>
<protein>
    <submittedName>
        <fullName evidence="1">Putative prophagevirion morphogenesis tail protein</fullName>
    </submittedName>
</protein>
<dbReference type="AlphaFoldDB" id="A0A376X3C5"/>
<dbReference type="EMBL" id="UGDD01000002">
    <property type="protein sequence ID" value="STJ56403.1"/>
    <property type="molecule type" value="Genomic_DNA"/>
</dbReference>
<organism evidence="1 2">
    <name type="scientific">Escherichia coli</name>
    <dbReference type="NCBI Taxonomy" id="562"/>
    <lineage>
        <taxon>Bacteria</taxon>
        <taxon>Pseudomonadati</taxon>
        <taxon>Pseudomonadota</taxon>
        <taxon>Gammaproteobacteria</taxon>
        <taxon>Enterobacterales</taxon>
        <taxon>Enterobacteriaceae</taxon>
        <taxon>Escherichia</taxon>
    </lineage>
</organism>
<sequence length="216" mass="23473">MLRWDDPFWQAFYPPNGWRCRCSVIALSAADVRARGLKVISSGSAMGQELKLVSEKTGEMRNVATFNTGTTKVTTDVGWSYAPGAAYRPDLARYQGYASATGTTGTERITMASDNLVSITINDKSLRRSLRALDLAATDLEPAMRKIAGTLLAETQFNFLDEGRPGWMPSLAAEERDGQTLQDTGRLMGSVSTDHDDRQAVVGTNVVYGAIHQFGG</sequence>
<name>A0A376X3C5_ECOLX</name>
<dbReference type="Pfam" id="PF05069">
    <property type="entry name" value="Phage_tail_S"/>
    <property type="match status" value="1"/>
</dbReference>
<dbReference type="Proteomes" id="UP000254503">
    <property type="component" value="Unassembled WGS sequence"/>
</dbReference>
<gene>
    <name evidence="1" type="ORF">NCTC9045_04384</name>
</gene>
<reference evidence="1 2" key="1">
    <citation type="submission" date="2018-06" db="EMBL/GenBank/DDBJ databases">
        <authorList>
            <consortium name="Pathogen Informatics"/>
            <person name="Doyle S."/>
        </authorList>
    </citation>
    <scope>NUCLEOTIDE SEQUENCE [LARGE SCALE GENOMIC DNA]</scope>
    <source>
        <strain evidence="1 2">NCTC9045</strain>
    </source>
</reference>
<evidence type="ECO:0000313" key="2">
    <source>
        <dbReference type="Proteomes" id="UP000254503"/>
    </source>
</evidence>
<accession>A0A376X3C5</accession>